<feature type="compositionally biased region" description="Pro residues" evidence="11">
    <location>
        <begin position="548"/>
        <end position="559"/>
    </location>
</feature>
<evidence type="ECO:0000256" key="9">
    <source>
        <dbReference type="ARBA" id="ARBA00048679"/>
    </source>
</evidence>
<sequence>MQDADNYQVLEELGSGSFGVVYKAIEKSTGDIVAIKHIDLEGSDDDIREIQQEIALLSTCASPFVTQYKTSFVRGVKLWIVMEYLGGGSCLDLMKPGPFSEAHTAIICRELLLGLDYLHQSGKIHRDIKAANVLLSQSGKVKIADFGVAAQLTNIKSQRMTFVGTPYWMAPEVIQEMGYDFKADIWSLGITAMELAKGEPPHADTHPMKVLFHIPKAPAPRLEGNEWSKDYKDFVASCLIKDPDRRPTAKELLKHKFIQRAGKVEALQELIDRRKMYDAASAKSSHPKYYEETMRNISPTTLHEDAEDDEWVFDTVKPAKTERKRQPSKVEYPEDLVEKLDINSTPLGTSAPTHGSNGYRTANKRPSSRHSNAGFNQGSTVSTARRVSGAREPLAVDMSFGNSNSTVRQFRRVSSAGLEMHPEEVPPVPSRPANIHASFSSADTLIPEVQNENTPPLTGGPMGTVSRLTKESLMGRRAYVKAIDGAFHETHAQTGSQQNRDALAKVAQAWAALDRVDPEGEFLLLKNMVDRIQADPKLAAALGVAPSGMPPTPVSPTPMTPAKSRAPAVLSPTSTSNGKSNDPFYTDSSSISPTTPAKQNGNKLVMAQANPHVKGNQRRRQSAISNPGSDHSSSNDSSASGEKRRGSGNIDEKKLPGYVKPGMEHTGLLADVLYGRWTEGLAAKWART</sequence>
<keyword evidence="14" id="KW-1185">Reference proteome</keyword>
<evidence type="ECO:0000256" key="3">
    <source>
        <dbReference type="ARBA" id="ARBA00022527"/>
    </source>
</evidence>
<evidence type="ECO:0000256" key="7">
    <source>
        <dbReference type="ARBA" id="ARBA00022840"/>
    </source>
</evidence>
<feature type="region of interest" description="Disordered" evidence="11">
    <location>
        <begin position="546"/>
        <end position="599"/>
    </location>
</feature>
<feature type="compositionally biased region" description="Polar residues" evidence="11">
    <location>
        <begin position="343"/>
        <end position="360"/>
    </location>
</feature>
<dbReference type="PROSITE" id="PS00107">
    <property type="entry name" value="PROTEIN_KINASE_ATP"/>
    <property type="match status" value="1"/>
</dbReference>
<dbReference type="Proteomes" id="UP000774617">
    <property type="component" value="Unassembled WGS sequence"/>
</dbReference>
<feature type="compositionally biased region" description="Basic and acidic residues" evidence="11">
    <location>
        <begin position="641"/>
        <end position="655"/>
    </location>
</feature>
<dbReference type="InterPro" id="IPR000719">
    <property type="entry name" value="Prot_kinase_dom"/>
</dbReference>
<evidence type="ECO:0000256" key="6">
    <source>
        <dbReference type="ARBA" id="ARBA00022777"/>
    </source>
</evidence>
<dbReference type="EC" id="2.7.11.1" evidence="2"/>
<dbReference type="InterPro" id="IPR017441">
    <property type="entry name" value="Protein_kinase_ATP_BS"/>
</dbReference>
<keyword evidence="3" id="KW-0723">Serine/threonine-protein kinase</keyword>
<evidence type="ECO:0000256" key="4">
    <source>
        <dbReference type="ARBA" id="ARBA00022679"/>
    </source>
</evidence>
<feature type="compositionally biased region" description="Polar residues" evidence="11">
    <location>
        <begin position="586"/>
        <end position="599"/>
    </location>
</feature>
<evidence type="ECO:0000256" key="10">
    <source>
        <dbReference type="PROSITE-ProRule" id="PRU10141"/>
    </source>
</evidence>
<feature type="compositionally biased region" description="Polar residues" evidence="11">
    <location>
        <begin position="369"/>
        <end position="385"/>
    </location>
</feature>
<evidence type="ECO:0000256" key="2">
    <source>
        <dbReference type="ARBA" id="ARBA00012513"/>
    </source>
</evidence>
<dbReference type="SUPFAM" id="SSF56112">
    <property type="entry name" value="Protein kinase-like (PK-like)"/>
    <property type="match status" value="1"/>
</dbReference>
<dbReference type="EMBL" id="JAGTJR010000009">
    <property type="protein sequence ID" value="KAH7054371.1"/>
    <property type="molecule type" value="Genomic_DNA"/>
</dbReference>
<comment type="catalytic activity">
    <reaction evidence="9">
        <text>L-seryl-[protein] + ATP = O-phospho-L-seryl-[protein] + ADP + H(+)</text>
        <dbReference type="Rhea" id="RHEA:17989"/>
        <dbReference type="Rhea" id="RHEA-COMP:9863"/>
        <dbReference type="Rhea" id="RHEA-COMP:11604"/>
        <dbReference type="ChEBI" id="CHEBI:15378"/>
        <dbReference type="ChEBI" id="CHEBI:29999"/>
        <dbReference type="ChEBI" id="CHEBI:30616"/>
        <dbReference type="ChEBI" id="CHEBI:83421"/>
        <dbReference type="ChEBI" id="CHEBI:456216"/>
        <dbReference type="EC" id="2.7.11.1"/>
    </reaction>
</comment>
<feature type="domain" description="Protein kinase" evidence="12">
    <location>
        <begin position="7"/>
        <end position="258"/>
    </location>
</feature>
<evidence type="ECO:0000313" key="13">
    <source>
        <dbReference type="EMBL" id="KAH7054371.1"/>
    </source>
</evidence>
<comment type="catalytic activity">
    <reaction evidence="8">
        <text>L-threonyl-[protein] + ATP = O-phospho-L-threonyl-[protein] + ADP + H(+)</text>
        <dbReference type="Rhea" id="RHEA:46608"/>
        <dbReference type="Rhea" id="RHEA-COMP:11060"/>
        <dbReference type="Rhea" id="RHEA-COMP:11605"/>
        <dbReference type="ChEBI" id="CHEBI:15378"/>
        <dbReference type="ChEBI" id="CHEBI:30013"/>
        <dbReference type="ChEBI" id="CHEBI:30616"/>
        <dbReference type="ChEBI" id="CHEBI:61977"/>
        <dbReference type="ChEBI" id="CHEBI:456216"/>
        <dbReference type="EC" id="2.7.11.1"/>
    </reaction>
</comment>
<evidence type="ECO:0000256" key="11">
    <source>
        <dbReference type="SAM" id="MobiDB-lite"/>
    </source>
</evidence>
<dbReference type="PROSITE" id="PS50011">
    <property type="entry name" value="PROTEIN_KINASE_DOM"/>
    <property type="match status" value="1"/>
</dbReference>
<comment type="similarity">
    <text evidence="1">Belongs to the protein kinase superfamily. STE Ser/Thr protein kinase family. STE20 subfamily.</text>
</comment>
<dbReference type="PANTHER" id="PTHR48012:SF10">
    <property type="entry name" value="FI20177P1"/>
    <property type="match status" value="1"/>
</dbReference>
<reference evidence="13 14" key="1">
    <citation type="journal article" date="2021" name="Nat. Commun.">
        <title>Genetic determinants of endophytism in the Arabidopsis root mycobiome.</title>
        <authorList>
            <person name="Mesny F."/>
            <person name="Miyauchi S."/>
            <person name="Thiergart T."/>
            <person name="Pickel B."/>
            <person name="Atanasova L."/>
            <person name="Karlsson M."/>
            <person name="Huettel B."/>
            <person name="Barry K.W."/>
            <person name="Haridas S."/>
            <person name="Chen C."/>
            <person name="Bauer D."/>
            <person name="Andreopoulos W."/>
            <person name="Pangilinan J."/>
            <person name="LaButti K."/>
            <person name="Riley R."/>
            <person name="Lipzen A."/>
            <person name="Clum A."/>
            <person name="Drula E."/>
            <person name="Henrissat B."/>
            <person name="Kohler A."/>
            <person name="Grigoriev I.V."/>
            <person name="Martin F.M."/>
            <person name="Hacquard S."/>
        </authorList>
    </citation>
    <scope>NUCLEOTIDE SEQUENCE [LARGE SCALE GENOMIC DNA]</scope>
    <source>
        <strain evidence="13 14">MPI-SDFR-AT-0080</strain>
    </source>
</reference>
<dbReference type="InterPro" id="IPR011009">
    <property type="entry name" value="Kinase-like_dom_sf"/>
</dbReference>
<feature type="binding site" evidence="10">
    <location>
        <position position="36"/>
    </location>
    <ligand>
        <name>ATP</name>
        <dbReference type="ChEBI" id="CHEBI:30616"/>
    </ligand>
</feature>
<feature type="compositionally biased region" description="Low complexity" evidence="11">
    <location>
        <begin position="625"/>
        <end position="640"/>
    </location>
</feature>
<feature type="compositionally biased region" description="Polar residues" evidence="11">
    <location>
        <begin position="571"/>
        <end position="580"/>
    </location>
</feature>
<proteinExistence type="inferred from homology"/>
<dbReference type="SMART" id="SM00220">
    <property type="entry name" value="S_TKc"/>
    <property type="match status" value="1"/>
</dbReference>
<feature type="region of interest" description="Disordered" evidence="11">
    <location>
        <begin position="343"/>
        <end position="387"/>
    </location>
</feature>
<evidence type="ECO:0000313" key="14">
    <source>
        <dbReference type="Proteomes" id="UP000774617"/>
    </source>
</evidence>
<organism evidence="13 14">
    <name type="scientific">Macrophomina phaseolina</name>
    <dbReference type="NCBI Taxonomy" id="35725"/>
    <lineage>
        <taxon>Eukaryota</taxon>
        <taxon>Fungi</taxon>
        <taxon>Dikarya</taxon>
        <taxon>Ascomycota</taxon>
        <taxon>Pezizomycotina</taxon>
        <taxon>Dothideomycetes</taxon>
        <taxon>Dothideomycetes incertae sedis</taxon>
        <taxon>Botryosphaeriales</taxon>
        <taxon>Botryosphaeriaceae</taxon>
        <taxon>Macrophomina</taxon>
    </lineage>
</organism>
<dbReference type="Gene3D" id="1.10.510.10">
    <property type="entry name" value="Transferase(Phosphotransferase) domain 1"/>
    <property type="match status" value="1"/>
</dbReference>
<dbReference type="PANTHER" id="PTHR48012">
    <property type="entry name" value="STERILE20-LIKE KINASE, ISOFORM B-RELATED"/>
    <property type="match status" value="1"/>
</dbReference>
<protein>
    <recommendedName>
        <fullName evidence="2">non-specific serine/threonine protein kinase</fullName>
        <ecNumber evidence="2">2.7.11.1</ecNumber>
    </recommendedName>
</protein>
<evidence type="ECO:0000256" key="5">
    <source>
        <dbReference type="ARBA" id="ARBA00022741"/>
    </source>
</evidence>
<accession>A0ABQ8GFF6</accession>
<evidence type="ECO:0000256" key="1">
    <source>
        <dbReference type="ARBA" id="ARBA00008874"/>
    </source>
</evidence>
<evidence type="ECO:0000256" key="8">
    <source>
        <dbReference type="ARBA" id="ARBA00047899"/>
    </source>
</evidence>
<feature type="region of interest" description="Disordered" evidence="11">
    <location>
        <begin position="611"/>
        <end position="661"/>
    </location>
</feature>
<keyword evidence="6" id="KW-0418">Kinase</keyword>
<dbReference type="Pfam" id="PF00069">
    <property type="entry name" value="Pkinase"/>
    <property type="match status" value="1"/>
</dbReference>
<keyword evidence="5 10" id="KW-0547">Nucleotide-binding</keyword>
<gene>
    <name evidence="13" type="ORF">B0J12DRAFT_657452</name>
</gene>
<keyword evidence="4" id="KW-0808">Transferase</keyword>
<evidence type="ECO:0000259" key="12">
    <source>
        <dbReference type="PROSITE" id="PS50011"/>
    </source>
</evidence>
<comment type="caution">
    <text evidence="13">The sequence shown here is derived from an EMBL/GenBank/DDBJ whole genome shotgun (WGS) entry which is preliminary data.</text>
</comment>
<dbReference type="CDD" id="cd06609">
    <property type="entry name" value="STKc_MST3_like"/>
    <property type="match status" value="1"/>
</dbReference>
<name>A0ABQ8GFF6_9PEZI</name>
<keyword evidence="7 10" id="KW-0067">ATP-binding</keyword>
<dbReference type="InterPro" id="IPR050629">
    <property type="entry name" value="STE20/SPS1-PAK"/>
</dbReference>